<dbReference type="InterPro" id="IPR051214">
    <property type="entry name" value="GH32_Enzymes"/>
</dbReference>
<feature type="domain" description="Glycosyl hydrolase family 32 N-terminal" evidence="6">
    <location>
        <begin position="20"/>
        <end position="304"/>
    </location>
</feature>
<name>A0ABD6AAG2_9EURY</name>
<dbReference type="GeneID" id="79315789"/>
<evidence type="ECO:0000256" key="4">
    <source>
        <dbReference type="ARBA" id="ARBA00023295"/>
    </source>
</evidence>
<dbReference type="CDD" id="cd18609">
    <property type="entry name" value="GH32-like"/>
    <property type="match status" value="1"/>
</dbReference>
<keyword evidence="8" id="KW-1185">Reference proteome</keyword>
<accession>A0ABD6AAG2</accession>
<dbReference type="PANTHER" id="PTHR43101:SF1">
    <property type="entry name" value="BETA-FRUCTOSIDASE"/>
    <property type="match status" value="1"/>
</dbReference>
<keyword evidence="3 7" id="KW-0378">Hydrolase</keyword>
<gene>
    <name evidence="7" type="ORF">ACFQPE_12170</name>
</gene>
<sequence length="324" mass="36495">MSRIGYCPPDRVIWDFWVSEVDGTYHLFHLQAPAGTEPSERHHCSSVGHAVSTDLREWTDRGTILEPSADRAAWDSLALWTGWTLERDGRHYLFYTGRSRRDPDGHTQRIGVATSTDLRTWKPHPANPVLPPDDRYAGREETVDGTVPWRDPCIVRDPESGTFYAFVTARDPDRPPGRRGCIARARSADLVEWEVLPPAASPGRYREMEVPSLHRRDGRWYLLFSVQASWYADHVPADDRQTGVRYLVADALDGDFAPPETDDLLLGSDSRQYTGRVVPDPDGRDVFLTWNAGPELGHPDAPNPYSLAPPRDLRYGERGGLGLD</sequence>
<dbReference type="EC" id="3.2.1.26" evidence="2"/>
<dbReference type="GO" id="GO:0004564">
    <property type="term" value="F:beta-fructofuranosidase activity"/>
    <property type="evidence" value="ECO:0007669"/>
    <property type="project" value="UniProtKB-EC"/>
</dbReference>
<dbReference type="Gene3D" id="2.115.10.20">
    <property type="entry name" value="Glycosyl hydrolase domain, family 43"/>
    <property type="match status" value="1"/>
</dbReference>
<evidence type="ECO:0000259" key="6">
    <source>
        <dbReference type="Pfam" id="PF00251"/>
    </source>
</evidence>
<dbReference type="SMART" id="SM00640">
    <property type="entry name" value="Glyco_32"/>
    <property type="match status" value="1"/>
</dbReference>
<dbReference type="InterPro" id="IPR013148">
    <property type="entry name" value="Glyco_hydro_32_N"/>
</dbReference>
<dbReference type="AlphaFoldDB" id="A0ABD6AAG2"/>
<evidence type="ECO:0000256" key="5">
    <source>
        <dbReference type="SAM" id="MobiDB-lite"/>
    </source>
</evidence>
<evidence type="ECO:0000256" key="1">
    <source>
        <dbReference type="ARBA" id="ARBA00009902"/>
    </source>
</evidence>
<dbReference type="InterPro" id="IPR001362">
    <property type="entry name" value="Glyco_hydro_32"/>
</dbReference>
<comment type="similarity">
    <text evidence="1">Belongs to the glycosyl hydrolase 32 family.</text>
</comment>
<dbReference type="Pfam" id="PF00251">
    <property type="entry name" value="Glyco_hydro_32N"/>
    <property type="match status" value="1"/>
</dbReference>
<dbReference type="EMBL" id="JBHTBF010000002">
    <property type="protein sequence ID" value="MFC7317538.1"/>
    <property type="molecule type" value="Genomic_DNA"/>
</dbReference>
<reference evidence="7 8" key="1">
    <citation type="journal article" date="2019" name="Int. J. Syst. Evol. Microbiol.">
        <title>The Global Catalogue of Microorganisms (GCM) 10K type strain sequencing project: providing services to taxonomists for standard genome sequencing and annotation.</title>
        <authorList>
            <consortium name="The Broad Institute Genomics Platform"/>
            <consortium name="The Broad Institute Genome Sequencing Center for Infectious Disease"/>
            <person name="Wu L."/>
            <person name="Ma J."/>
        </authorList>
    </citation>
    <scope>NUCLEOTIDE SEQUENCE [LARGE SCALE GENOMIC DNA]</scope>
    <source>
        <strain evidence="7 8">PSR21</strain>
    </source>
</reference>
<evidence type="ECO:0000256" key="2">
    <source>
        <dbReference type="ARBA" id="ARBA00012758"/>
    </source>
</evidence>
<keyword evidence="4" id="KW-0326">Glycosidase</keyword>
<feature type="region of interest" description="Disordered" evidence="5">
    <location>
        <begin position="295"/>
        <end position="324"/>
    </location>
</feature>
<dbReference type="SUPFAM" id="SSF75005">
    <property type="entry name" value="Arabinanase/levansucrase/invertase"/>
    <property type="match status" value="1"/>
</dbReference>
<protein>
    <recommendedName>
        <fullName evidence="2">beta-fructofuranosidase</fullName>
        <ecNumber evidence="2">3.2.1.26</ecNumber>
    </recommendedName>
</protein>
<dbReference type="RefSeq" id="WP_276303215.1">
    <property type="nucleotide sequence ID" value="NZ_CP119992.1"/>
</dbReference>
<organism evidence="7 8">
    <name type="scientific">Halomarina halobia</name>
    <dbReference type="NCBI Taxonomy" id="3033386"/>
    <lineage>
        <taxon>Archaea</taxon>
        <taxon>Methanobacteriati</taxon>
        <taxon>Methanobacteriota</taxon>
        <taxon>Stenosarchaea group</taxon>
        <taxon>Halobacteria</taxon>
        <taxon>Halobacteriales</taxon>
        <taxon>Natronomonadaceae</taxon>
        <taxon>Halomarina</taxon>
    </lineage>
</organism>
<comment type="caution">
    <text evidence="7">The sequence shown here is derived from an EMBL/GenBank/DDBJ whole genome shotgun (WGS) entry which is preliminary data.</text>
</comment>
<evidence type="ECO:0000313" key="8">
    <source>
        <dbReference type="Proteomes" id="UP001596547"/>
    </source>
</evidence>
<dbReference type="InterPro" id="IPR023296">
    <property type="entry name" value="Glyco_hydro_beta-prop_sf"/>
</dbReference>
<dbReference type="Proteomes" id="UP001596547">
    <property type="component" value="Unassembled WGS sequence"/>
</dbReference>
<evidence type="ECO:0000256" key="3">
    <source>
        <dbReference type="ARBA" id="ARBA00022801"/>
    </source>
</evidence>
<evidence type="ECO:0000313" key="7">
    <source>
        <dbReference type="EMBL" id="MFC7317538.1"/>
    </source>
</evidence>
<dbReference type="PANTHER" id="PTHR43101">
    <property type="entry name" value="BETA-FRUCTOSIDASE"/>
    <property type="match status" value="1"/>
</dbReference>
<proteinExistence type="inferred from homology"/>